<protein>
    <submittedName>
        <fullName evidence="2">Uncharacterized protein</fullName>
    </submittedName>
</protein>
<organism evidence="2 3">
    <name type="scientific">Ooceraea biroi</name>
    <name type="common">Clonal raider ant</name>
    <name type="synonym">Cerapachys biroi</name>
    <dbReference type="NCBI Taxonomy" id="2015173"/>
    <lineage>
        <taxon>Eukaryota</taxon>
        <taxon>Metazoa</taxon>
        <taxon>Ecdysozoa</taxon>
        <taxon>Arthropoda</taxon>
        <taxon>Hexapoda</taxon>
        <taxon>Insecta</taxon>
        <taxon>Pterygota</taxon>
        <taxon>Neoptera</taxon>
        <taxon>Endopterygota</taxon>
        <taxon>Hymenoptera</taxon>
        <taxon>Apocrita</taxon>
        <taxon>Aculeata</taxon>
        <taxon>Formicoidea</taxon>
        <taxon>Formicidae</taxon>
        <taxon>Dorylinae</taxon>
        <taxon>Ooceraea</taxon>
    </lineage>
</organism>
<dbReference type="EMBL" id="KK107455">
    <property type="protein sequence ID" value="EZA50483.1"/>
    <property type="molecule type" value="Genomic_DNA"/>
</dbReference>
<accession>A0A026W382</accession>
<gene>
    <name evidence="2" type="ORF">X777_10676</name>
</gene>
<feature type="compositionally biased region" description="Basic and acidic residues" evidence="1">
    <location>
        <begin position="28"/>
        <end position="39"/>
    </location>
</feature>
<feature type="compositionally biased region" description="Basic and acidic residues" evidence="1">
    <location>
        <begin position="1"/>
        <end position="21"/>
    </location>
</feature>
<keyword evidence="3" id="KW-1185">Reference proteome</keyword>
<feature type="region of interest" description="Disordered" evidence="1">
    <location>
        <begin position="1"/>
        <end position="73"/>
    </location>
</feature>
<evidence type="ECO:0000256" key="1">
    <source>
        <dbReference type="SAM" id="MobiDB-lite"/>
    </source>
</evidence>
<reference evidence="2 3" key="1">
    <citation type="journal article" date="2014" name="Curr. Biol.">
        <title>The genome of the clonal raider ant Cerapachys biroi.</title>
        <authorList>
            <person name="Oxley P.R."/>
            <person name="Ji L."/>
            <person name="Fetter-Pruneda I."/>
            <person name="McKenzie S.K."/>
            <person name="Li C."/>
            <person name="Hu H."/>
            <person name="Zhang G."/>
            <person name="Kronauer D.J."/>
        </authorList>
    </citation>
    <scope>NUCLEOTIDE SEQUENCE [LARGE SCALE GENOMIC DNA]</scope>
</reference>
<dbReference type="AlphaFoldDB" id="A0A026W382"/>
<dbReference type="Proteomes" id="UP000053097">
    <property type="component" value="Unassembled WGS sequence"/>
</dbReference>
<proteinExistence type="predicted"/>
<sequence>MTCRLSDRARGEAARRFVPRNDRHRRPERNNDSRGREIIGARSFSRASCEREAGEMPREIKGPSPSSTALVDRPRCSINFQSRLNYAGWLSPIEEASPDGERAVCVTEKKGRKKGDHVKREGGGGGER</sequence>
<evidence type="ECO:0000313" key="2">
    <source>
        <dbReference type="EMBL" id="EZA50483.1"/>
    </source>
</evidence>
<feature type="region of interest" description="Disordered" evidence="1">
    <location>
        <begin position="107"/>
        <end position="128"/>
    </location>
</feature>
<name>A0A026W382_OOCBI</name>
<feature type="compositionally biased region" description="Basic and acidic residues" evidence="1">
    <location>
        <begin position="48"/>
        <end position="61"/>
    </location>
</feature>
<evidence type="ECO:0000313" key="3">
    <source>
        <dbReference type="Proteomes" id="UP000053097"/>
    </source>
</evidence>
<feature type="compositionally biased region" description="Basic and acidic residues" evidence="1">
    <location>
        <begin position="118"/>
        <end position="128"/>
    </location>
</feature>